<dbReference type="PANTHER" id="PTHR34979">
    <property type="entry name" value="INNER MEMBRANE PROTEIN YGAZ"/>
    <property type="match status" value="1"/>
</dbReference>
<dbReference type="Proteomes" id="UP000664417">
    <property type="component" value="Unassembled WGS sequence"/>
</dbReference>
<evidence type="ECO:0000256" key="2">
    <source>
        <dbReference type="ARBA" id="ARBA00010735"/>
    </source>
</evidence>
<dbReference type="PANTHER" id="PTHR34979:SF1">
    <property type="entry name" value="INNER MEMBRANE PROTEIN YGAZ"/>
    <property type="match status" value="1"/>
</dbReference>
<evidence type="ECO:0000313" key="10">
    <source>
        <dbReference type="Proteomes" id="UP000664417"/>
    </source>
</evidence>
<comment type="subcellular location">
    <subcellularLocation>
        <location evidence="1">Cell membrane</location>
        <topology evidence="1">Multi-pass membrane protein</topology>
    </subcellularLocation>
</comment>
<feature type="transmembrane region" description="Helical" evidence="8">
    <location>
        <begin position="164"/>
        <end position="184"/>
    </location>
</feature>
<dbReference type="InterPro" id="IPR011606">
    <property type="entry name" value="Brnchd-chn_aa_trnsp_permease"/>
</dbReference>
<accession>A0A8J7QBA6</accession>
<comment type="caution">
    <text evidence="9">The sequence shown here is derived from an EMBL/GenBank/DDBJ whole genome shotgun (WGS) entry which is preliminary data.</text>
</comment>
<dbReference type="GO" id="GO:1903785">
    <property type="term" value="P:L-valine transmembrane transport"/>
    <property type="evidence" value="ECO:0007669"/>
    <property type="project" value="TreeGrafter"/>
</dbReference>
<comment type="similarity">
    <text evidence="2">Belongs to the AzlC family.</text>
</comment>
<keyword evidence="5 8" id="KW-0812">Transmembrane</keyword>
<dbReference type="RefSeq" id="WP_207857162.1">
    <property type="nucleotide sequence ID" value="NZ_JAFREP010000003.1"/>
</dbReference>
<dbReference type="EMBL" id="JAFREP010000003">
    <property type="protein sequence ID" value="MBO1317741.1"/>
    <property type="molecule type" value="Genomic_DNA"/>
</dbReference>
<proteinExistence type="inferred from homology"/>
<sequence>MTEPATPRRLFIAGVKATLPLQIGVIPFALITGTALVTAGLPIWIAHAFSIVVFAGAAQLAMVELISQHAAVGVIVLTALLINLRFMMYSAAIAPYLRHTGNGLRAFAAYLLTDQAYAISMVHYDQNEAEPLQHWYYFGSALTLWTVWQLGTSAGIYLGATLPASWSLDFAIPLTFLGLVFPLIRNRPGILAAAVAGVGAVIGHGLPYNMGFLAAVLVGAAAAVFAEGKLGDEVRDDS</sequence>
<evidence type="ECO:0000256" key="6">
    <source>
        <dbReference type="ARBA" id="ARBA00022989"/>
    </source>
</evidence>
<gene>
    <name evidence="9" type="ORF">J3U88_04655</name>
</gene>
<feature type="transmembrane region" description="Helical" evidence="8">
    <location>
        <begin position="70"/>
        <end position="92"/>
    </location>
</feature>
<feature type="transmembrane region" description="Helical" evidence="8">
    <location>
        <begin position="136"/>
        <end position="158"/>
    </location>
</feature>
<feature type="transmembrane region" description="Helical" evidence="8">
    <location>
        <begin position="189"/>
        <end position="206"/>
    </location>
</feature>
<evidence type="ECO:0000256" key="4">
    <source>
        <dbReference type="ARBA" id="ARBA00022475"/>
    </source>
</evidence>
<evidence type="ECO:0000313" key="9">
    <source>
        <dbReference type="EMBL" id="MBO1317741.1"/>
    </source>
</evidence>
<dbReference type="GO" id="GO:0005886">
    <property type="term" value="C:plasma membrane"/>
    <property type="evidence" value="ECO:0007669"/>
    <property type="project" value="UniProtKB-SubCell"/>
</dbReference>
<keyword evidence="6 8" id="KW-1133">Transmembrane helix</keyword>
<feature type="transmembrane region" description="Helical" evidence="8">
    <location>
        <begin position="17"/>
        <end position="37"/>
    </location>
</feature>
<evidence type="ECO:0000256" key="3">
    <source>
        <dbReference type="ARBA" id="ARBA00022448"/>
    </source>
</evidence>
<protein>
    <submittedName>
        <fullName evidence="9">AzlC family ABC transporter permease</fullName>
    </submittedName>
</protein>
<keyword evidence="7 8" id="KW-0472">Membrane</keyword>
<evidence type="ECO:0000256" key="7">
    <source>
        <dbReference type="ARBA" id="ARBA00023136"/>
    </source>
</evidence>
<dbReference type="Pfam" id="PF03591">
    <property type="entry name" value="AzlC"/>
    <property type="match status" value="1"/>
</dbReference>
<organism evidence="9 10">
    <name type="scientific">Acanthopleuribacter pedis</name>
    <dbReference type="NCBI Taxonomy" id="442870"/>
    <lineage>
        <taxon>Bacteria</taxon>
        <taxon>Pseudomonadati</taxon>
        <taxon>Acidobacteriota</taxon>
        <taxon>Holophagae</taxon>
        <taxon>Acanthopleuribacterales</taxon>
        <taxon>Acanthopleuribacteraceae</taxon>
        <taxon>Acanthopleuribacter</taxon>
    </lineage>
</organism>
<dbReference type="AlphaFoldDB" id="A0A8J7QBA6"/>
<keyword evidence="10" id="KW-1185">Reference proteome</keyword>
<name>A0A8J7QBA6_9BACT</name>
<evidence type="ECO:0000256" key="8">
    <source>
        <dbReference type="SAM" id="Phobius"/>
    </source>
</evidence>
<reference evidence="9" key="1">
    <citation type="submission" date="2021-03" db="EMBL/GenBank/DDBJ databases">
        <authorList>
            <person name="Wang G."/>
        </authorList>
    </citation>
    <scope>NUCLEOTIDE SEQUENCE</scope>
    <source>
        <strain evidence="9">KCTC 12899</strain>
    </source>
</reference>
<keyword evidence="4" id="KW-1003">Cell membrane</keyword>
<evidence type="ECO:0000256" key="5">
    <source>
        <dbReference type="ARBA" id="ARBA00022692"/>
    </source>
</evidence>
<keyword evidence="3" id="KW-0813">Transport</keyword>
<evidence type="ECO:0000256" key="1">
    <source>
        <dbReference type="ARBA" id="ARBA00004651"/>
    </source>
</evidence>